<proteinExistence type="inferred from homology"/>
<dbReference type="EMBL" id="CP001810">
    <property type="protein sequence ID" value="ADL32791.1"/>
    <property type="molecule type" value="Genomic_DNA"/>
</dbReference>
<dbReference type="SUPFAM" id="SSF55120">
    <property type="entry name" value="Pseudouridine synthase"/>
    <property type="match status" value="1"/>
</dbReference>
<evidence type="ECO:0000256" key="3">
    <source>
        <dbReference type="ARBA" id="ARBA00031870"/>
    </source>
</evidence>
<keyword evidence="6" id="KW-0413">Isomerase</keyword>
<reference evidence="6 7" key="1">
    <citation type="journal article" date="2010" name="PLoS ONE">
        <title>The glycobiome of the rumen bacterium Butyrivibrio proteoclasticus B316(T) highlights adaptation to a polysaccharide-rich environment.</title>
        <authorList>
            <person name="Kelly W.J."/>
            <person name="Leahy S.C."/>
            <person name="Altermann E."/>
            <person name="Yeoman C.J."/>
            <person name="Dunne J.C."/>
            <person name="Kong Z."/>
            <person name="Pacheco D.M."/>
            <person name="Li D."/>
            <person name="Noel S.J."/>
            <person name="Moon C.D."/>
            <person name="Cookson A.L."/>
            <person name="Attwood G.T."/>
        </authorList>
    </citation>
    <scope>NUCLEOTIDE SEQUENCE [LARGE SCALE GENOMIC DNA]</scope>
    <source>
        <strain evidence="7">ATCC 51982 / DSM 14932 / B316</strain>
    </source>
</reference>
<dbReference type="PANTHER" id="PTHR21600:SF44">
    <property type="entry name" value="RIBOSOMAL LARGE SUBUNIT PSEUDOURIDINE SYNTHASE D"/>
    <property type="match status" value="1"/>
</dbReference>
<dbReference type="InterPro" id="IPR050188">
    <property type="entry name" value="RluA_PseudoU_synthase"/>
</dbReference>
<gene>
    <name evidence="6" type="ordered locus">bpr_I0039</name>
</gene>
<dbReference type="GO" id="GO:0140098">
    <property type="term" value="F:catalytic activity, acting on RNA"/>
    <property type="evidence" value="ECO:0007669"/>
    <property type="project" value="UniProtKB-ARBA"/>
</dbReference>
<protein>
    <recommendedName>
        <fullName evidence="3">RNA pseudouridylate synthase</fullName>
    </recommendedName>
    <alternativeName>
        <fullName evidence="4">RNA-uridine isomerase</fullName>
    </alternativeName>
</protein>
<evidence type="ECO:0000256" key="4">
    <source>
        <dbReference type="ARBA" id="ARBA00033164"/>
    </source>
</evidence>
<dbReference type="CDD" id="cd02869">
    <property type="entry name" value="PseudoU_synth_RluA_like"/>
    <property type="match status" value="1"/>
</dbReference>
<evidence type="ECO:0000313" key="7">
    <source>
        <dbReference type="Proteomes" id="UP000001299"/>
    </source>
</evidence>
<evidence type="ECO:0000256" key="2">
    <source>
        <dbReference type="ARBA" id="ARBA00010876"/>
    </source>
</evidence>
<dbReference type="Proteomes" id="UP000001299">
    <property type="component" value="Chromosome 1"/>
</dbReference>
<dbReference type="GO" id="GO:0009982">
    <property type="term" value="F:pseudouridine synthase activity"/>
    <property type="evidence" value="ECO:0007669"/>
    <property type="project" value="InterPro"/>
</dbReference>
<organism evidence="6 7">
    <name type="scientific">Butyrivibrio proteoclasticus (strain ATCC 51982 / DSM 14932 / B316)</name>
    <name type="common">Clostridium proteoclasticum</name>
    <dbReference type="NCBI Taxonomy" id="515622"/>
    <lineage>
        <taxon>Bacteria</taxon>
        <taxon>Bacillati</taxon>
        <taxon>Bacillota</taxon>
        <taxon>Clostridia</taxon>
        <taxon>Lachnospirales</taxon>
        <taxon>Lachnospiraceae</taxon>
        <taxon>Butyrivibrio</taxon>
    </lineage>
</organism>
<dbReference type="GO" id="GO:0003723">
    <property type="term" value="F:RNA binding"/>
    <property type="evidence" value="ECO:0007669"/>
    <property type="project" value="InterPro"/>
</dbReference>
<dbReference type="InterPro" id="IPR020103">
    <property type="entry name" value="PsdUridine_synth_cat_dom_sf"/>
</dbReference>
<dbReference type="HOGENOM" id="CLU_016902_11_2_9"/>
<dbReference type="Pfam" id="PF00849">
    <property type="entry name" value="PseudoU_synth_2"/>
    <property type="match status" value="1"/>
</dbReference>
<dbReference type="KEGG" id="bpb:bpr_I0039"/>
<evidence type="ECO:0000259" key="5">
    <source>
        <dbReference type="Pfam" id="PF00849"/>
    </source>
</evidence>
<evidence type="ECO:0000256" key="1">
    <source>
        <dbReference type="ARBA" id="ARBA00000073"/>
    </source>
</evidence>
<dbReference type="Gene3D" id="3.30.2350.10">
    <property type="entry name" value="Pseudouridine synthase"/>
    <property type="match status" value="1"/>
</dbReference>
<accession>E0S2G8</accession>
<dbReference type="STRING" id="515622.bpr_I0039"/>
<sequence>MKDIKYIYEDNDILVCHKPSGVATEGARTYNMDVVSAARNYIGRQNREKTSDRKPPYVATVHRLDQPVEGVLILAKTKKAATKLAAQIKDRTTEKYYYALCKGNFADKKGRLENYLVRKEDGLAAVVTEEESKKINDNVITRSNGETIRIIGGEAKKAILEYEVIAENEETTLVRVKLLTGRFHQIRVQMANVDHPIIGDQKYGTEESRTLTDKIGARDVCLVSYKYIIKHPSTGKKMEFEIKPDNPQIREMLEKSL</sequence>
<dbReference type="GO" id="GO:0000455">
    <property type="term" value="P:enzyme-directed rRNA pseudouridine synthesis"/>
    <property type="evidence" value="ECO:0007669"/>
    <property type="project" value="TreeGrafter"/>
</dbReference>
<comment type="catalytic activity">
    <reaction evidence="1">
        <text>a uridine in RNA = a pseudouridine in RNA</text>
        <dbReference type="Rhea" id="RHEA:48348"/>
        <dbReference type="Rhea" id="RHEA-COMP:12068"/>
        <dbReference type="Rhea" id="RHEA-COMP:12069"/>
        <dbReference type="ChEBI" id="CHEBI:65314"/>
        <dbReference type="ChEBI" id="CHEBI:65315"/>
    </reaction>
</comment>
<dbReference type="PANTHER" id="PTHR21600">
    <property type="entry name" value="MITOCHONDRIAL RNA PSEUDOURIDINE SYNTHASE"/>
    <property type="match status" value="1"/>
</dbReference>
<keyword evidence="7" id="KW-1185">Reference proteome</keyword>
<feature type="domain" description="Pseudouridine synthase RsuA/RluA-like" evidence="5">
    <location>
        <begin position="12"/>
        <end position="191"/>
    </location>
</feature>
<dbReference type="RefSeq" id="WP_013279450.1">
    <property type="nucleotide sequence ID" value="NC_014387.1"/>
</dbReference>
<dbReference type="InterPro" id="IPR006145">
    <property type="entry name" value="PsdUridine_synth_RsuA/RluA"/>
</dbReference>
<evidence type="ECO:0000313" key="6">
    <source>
        <dbReference type="EMBL" id="ADL32791.1"/>
    </source>
</evidence>
<dbReference type="eggNOG" id="COG0564">
    <property type="taxonomic scope" value="Bacteria"/>
</dbReference>
<name>E0S2G8_BUTPB</name>
<comment type="similarity">
    <text evidence="2">Belongs to the pseudouridine synthase RluA family.</text>
</comment>
<dbReference type="AlphaFoldDB" id="E0S2G8"/>